<dbReference type="PANTHER" id="PTHR46743">
    <property type="entry name" value="TEICHOIC ACIDS EXPORT ATP-BINDING PROTEIN TAGH"/>
    <property type="match status" value="1"/>
</dbReference>
<feature type="domain" description="ABC transporter" evidence="5">
    <location>
        <begin position="20"/>
        <end position="249"/>
    </location>
</feature>
<dbReference type="InterPro" id="IPR050683">
    <property type="entry name" value="Bact_Polysacc_Export_ATP-bd"/>
</dbReference>
<dbReference type="InterPro" id="IPR027417">
    <property type="entry name" value="P-loop_NTPase"/>
</dbReference>
<keyword evidence="4" id="KW-0067">ATP-binding</keyword>
<dbReference type="OrthoDB" id="9778870at2"/>
<dbReference type="EMBL" id="PVWJ01000098">
    <property type="protein sequence ID" value="PSB01598.1"/>
    <property type="molecule type" value="Genomic_DNA"/>
</dbReference>
<dbReference type="Gene3D" id="3.40.50.300">
    <property type="entry name" value="P-loop containing nucleotide triphosphate hydrolases"/>
    <property type="match status" value="1"/>
</dbReference>
<dbReference type="InterPro" id="IPR015860">
    <property type="entry name" value="ABC_transpr_TagH-like"/>
</dbReference>
<dbReference type="CDD" id="cd03220">
    <property type="entry name" value="ABC_KpsT_Wzt"/>
    <property type="match status" value="1"/>
</dbReference>
<proteinExistence type="inferred from homology"/>
<organism evidence="6 7">
    <name type="scientific">Merismopedia glauca CCAP 1448/3</name>
    <dbReference type="NCBI Taxonomy" id="1296344"/>
    <lineage>
        <taxon>Bacteria</taxon>
        <taxon>Bacillati</taxon>
        <taxon>Cyanobacteriota</taxon>
        <taxon>Cyanophyceae</taxon>
        <taxon>Synechococcales</taxon>
        <taxon>Merismopediaceae</taxon>
        <taxon>Merismopedia</taxon>
    </lineage>
</organism>
<keyword evidence="2" id="KW-0813">Transport</keyword>
<reference evidence="6 7" key="2">
    <citation type="submission" date="2018-03" db="EMBL/GenBank/DDBJ databases">
        <title>The ancient ancestry and fast evolution of plastids.</title>
        <authorList>
            <person name="Moore K.R."/>
            <person name="Magnabosco C."/>
            <person name="Momper L."/>
            <person name="Gold D.A."/>
            <person name="Bosak T."/>
            <person name="Fournier G.P."/>
        </authorList>
    </citation>
    <scope>NUCLEOTIDE SEQUENCE [LARGE SCALE GENOMIC DNA]</scope>
    <source>
        <strain evidence="6 7">CCAP 1448/3</strain>
    </source>
</reference>
<reference evidence="6 7" key="1">
    <citation type="submission" date="2018-02" db="EMBL/GenBank/DDBJ databases">
        <authorList>
            <person name="Cohen D.B."/>
            <person name="Kent A.D."/>
        </authorList>
    </citation>
    <scope>NUCLEOTIDE SEQUENCE [LARGE SCALE GENOMIC DNA]</scope>
    <source>
        <strain evidence="6 7">CCAP 1448/3</strain>
    </source>
</reference>
<dbReference type="GO" id="GO:0140359">
    <property type="term" value="F:ABC-type transporter activity"/>
    <property type="evidence" value="ECO:0007669"/>
    <property type="project" value="InterPro"/>
</dbReference>
<comment type="similarity">
    <text evidence="1">Belongs to the ABC transporter superfamily.</text>
</comment>
<evidence type="ECO:0000256" key="1">
    <source>
        <dbReference type="ARBA" id="ARBA00005417"/>
    </source>
</evidence>
<dbReference type="GO" id="GO:0016020">
    <property type="term" value="C:membrane"/>
    <property type="evidence" value="ECO:0007669"/>
    <property type="project" value="InterPro"/>
</dbReference>
<accession>A0A2T1C0A6</accession>
<dbReference type="InterPro" id="IPR003439">
    <property type="entry name" value="ABC_transporter-like_ATP-bd"/>
</dbReference>
<evidence type="ECO:0000259" key="5">
    <source>
        <dbReference type="PROSITE" id="PS50893"/>
    </source>
</evidence>
<keyword evidence="7" id="KW-1185">Reference proteome</keyword>
<gene>
    <name evidence="6" type="ORF">C7B64_17485</name>
</gene>
<protein>
    <recommendedName>
        <fullName evidence="5">ABC transporter domain-containing protein</fullName>
    </recommendedName>
</protein>
<dbReference type="SMART" id="SM00382">
    <property type="entry name" value="AAA"/>
    <property type="match status" value="1"/>
</dbReference>
<dbReference type="GO" id="GO:0005524">
    <property type="term" value="F:ATP binding"/>
    <property type="evidence" value="ECO:0007669"/>
    <property type="project" value="UniProtKB-KW"/>
</dbReference>
<dbReference type="PROSITE" id="PS50893">
    <property type="entry name" value="ABC_TRANSPORTER_2"/>
    <property type="match status" value="1"/>
</dbReference>
<evidence type="ECO:0000256" key="2">
    <source>
        <dbReference type="ARBA" id="ARBA00022448"/>
    </source>
</evidence>
<dbReference type="PANTHER" id="PTHR46743:SF2">
    <property type="entry name" value="TEICHOIC ACIDS EXPORT ATP-BINDING PROTEIN TAGH"/>
    <property type="match status" value="1"/>
</dbReference>
<dbReference type="Pfam" id="PF00005">
    <property type="entry name" value="ABC_tran"/>
    <property type="match status" value="1"/>
</dbReference>
<name>A0A2T1C0A6_9CYAN</name>
<evidence type="ECO:0000256" key="3">
    <source>
        <dbReference type="ARBA" id="ARBA00022741"/>
    </source>
</evidence>
<dbReference type="GO" id="GO:0016887">
    <property type="term" value="F:ATP hydrolysis activity"/>
    <property type="evidence" value="ECO:0007669"/>
    <property type="project" value="InterPro"/>
</dbReference>
<evidence type="ECO:0000256" key="4">
    <source>
        <dbReference type="ARBA" id="ARBA00022840"/>
    </source>
</evidence>
<keyword evidence="3" id="KW-0547">Nucleotide-binding</keyword>
<dbReference type="Proteomes" id="UP000238762">
    <property type="component" value="Unassembled WGS sequence"/>
</dbReference>
<comment type="caution">
    <text evidence="6">The sequence shown here is derived from an EMBL/GenBank/DDBJ whole genome shotgun (WGS) entry which is preliminary data.</text>
</comment>
<dbReference type="InterPro" id="IPR003593">
    <property type="entry name" value="AAA+_ATPase"/>
</dbReference>
<dbReference type="SUPFAM" id="SSF52540">
    <property type="entry name" value="P-loop containing nucleoside triphosphate hydrolases"/>
    <property type="match status" value="1"/>
</dbReference>
<evidence type="ECO:0000313" key="6">
    <source>
        <dbReference type="EMBL" id="PSB01598.1"/>
    </source>
</evidence>
<dbReference type="AlphaFoldDB" id="A0A2T1C0A6"/>
<evidence type="ECO:0000313" key="7">
    <source>
        <dbReference type="Proteomes" id="UP000238762"/>
    </source>
</evidence>
<sequence length="255" mass="28145">MHPAITVQSLGKRFRCYTRHHSRTIMEAALAGWRGVRSNDYFWALRDVSFTVAPGEMLGVVGRNGAGKSTLLRLLGRVGRPDEGNIVLNGRVGALLDLGAGFHTDLTGRENVFVNAVVAGLLQREVRRQFDSIVEFAEIAQFIDNPIRTYSTGMMMRLAFSVAVHTHPAILLVDEHLSVGDQAFQNKCLDRIAQMKAEGCAVVLISHNAKQIEELCDRAIWLNQGRIWAEGEADTVVEQYRGAMGAVSPSEELTQ</sequence>